<dbReference type="Proteomes" id="UP000007148">
    <property type="component" value="Unassembled WGS sequence"/>
</dbReference>
<feature type="transmembrane region" description="Helical" evidence="2">
    <location>
        <begin position="237"/>
        <end position="258"/>
    </location>
</feature>
<name>G4U2E3_SERID</name>
<evidence type="ECO:0000313" key="3">
    <source>
        <dbReference type="EMBL" id="CCA77764.1"/>
    </source>
</evidence>
<gene>
    <name evidence="3" type="ORF">PIIN_02986</name>
</gene>
<feature type="transmembrane region" description="Helical" evidence="2">
    <location>
        <begin position="354"/>
        <end position="375"/>
    </location>
</feature>
<proteinExistence type="predicted"/>
<dbReference type="eggNOG" id="ENOG502RZTS">
    <property type="taxonomic scope" value="Eukaryota"/>
</dbReference>
<protein>
    <recommendedName>
        <fullName evidence="5">Transmembrane protein</fullName>
    </recommendedName>
</protein>
<dbReference type="AlphaFoldDB" id="G4U2E3"/>
<organism evidence="3 4">
    <name type="scientific">Serendipita indica (strain DSM 11827)</name>
    <name type="common">Root endophyte fungus</name>
    <name type="synonym">Piriformospora indica</name>
    <dbReference type="NCBI Taxonomy" id="1109443"/>
    <lineage>
        <taxon>Eukaryota</taxon>
        <taxon>Fungi</taxon>
        <taxon>Dikarya</taxon>
        <taxon>Basidiomycota</taxon>
        <taxon>Agaricomycotina</taxon>
        <taxon>Agaricomycetes</taxon>
        <taxon>Sebacinales</taxon>
        <taxon>Serendipitaceae</taxon>
        <taxon>Serendipita</taxon>
    </lineage>
</organism>
<dbReference type="InParanoid" id="G4U2E3"/>
<keyword evidence="2" id="KW-0472">Membrane</keyword>
<feature type="region of interest" description="Disordered" evidence="1">
    <location>
        <begin position="548"/>
        <end position="577"/>
    </location>
</feature>
<keyword evidence="2" id="KW-0812">Transmembrane</keyword>
<comment type="caution">
    <text evidence="3">The sequence shown here is derived from an EMBL/GenBank/DDBJ whole genome shotgun (WGS) entry which is preliminary data.</text>
</comment>
<dbReference type="STRING" id="1109443.G4U2E3"/>
<feature type="transmembrane region" description="Helical" evidence="2">
    <location>
        <begin position="50"/>
        <end position="72"/>
    </location>
</feature>
<dbReference type="OMA" id="INTSPFW"/>
<feature type="transmembrane region" description="Helical" evidence="2">
    <location>
        <begin position="264"/>
        <end position="287"/>
    </location>
</feature>
<dbReference type="OrthoDB" id="2384193at2759"/>
<feature type="transmembrane region" description="Helical" evidence="2">
    <location>
        <begin position="6"/>
        <end position="29"/>
    </location>
</feature>
<feature type="transmembrane region" description="Helical" evidence="2">
    <location>
        <begin position="155"/>
        <end position="176"/>
    </location>
</feature>
<evidence type="ECO:0000256" key="2">
    <source>
        <dbReference type="SAM" id="Phobius"/>
    </source>
</evidence>
<sequence length="606" mass="67343">MPHSSPTVMLLWSVLSAMEFIFLIHHLYRYDRFACIRWDSGRQPGAFKRIMTYSYLLCIPLLMTYSLIMAYIKYDEGYMDLRALGRGVIPKPYALWPQHYKDLVLPATVCFSVGWSLEIVSHLEELNFWLFLLHQVRVILFSIQKISLGLGLSRVPRLSLVILFFGAFWLITDISAVSPRNATYLLVAVVVTLRNTLRHALLPTSSDDIPKLLRRLPVWMLQGPSQRDWFSSLEFKTWAAGATLAVVGMPTLTVLTRADPYKSEAWTCFAGGVGSTLITLWFLVVLFKFPRFLKRVRNEGADAEVVVRLTTFDELNRIRVGFRFFFAGSFLILATDGILPGDKPINTSPFWTDLLSMTGAIGCVVSSMLTLLIFFPRSIAKEAGYKAKTVSLNSRGTSNNPPASPTVTFYNDNNTMGMVNYPRQSSIGLAVTTDPAPMYQPSPTMYAQPGETRSTTPNSAMLLNANVNSTKTPAGGRMPYGAYAYGGNHGGVGSGPAEWELDSPSRVHGHDIEAYHAGADPREYLKMQSEQSLAHVDLGSVESGIANVGGDNKQRVKTGSARAPVRPPRPAEPILHPLILNYTSPIDLLDQATSRPPRPPRHPRRL</sequence>
<reference evidence="3 4" key="1">
    <citation type="journal article" date="2011" name="PLoS Pathog.">
        <title>Endophytic Life Strategies Decoded by Genome and Transcriptome Analyses of the Mutualistic Root Symbiont Piriformospora indica.</title>
        <authorList>
            <person name="Zuccaro A."/>
            <person name="Lahrmann U."/>
            <person name="Guldener U."/>
            <person name="Langen G."/>
            <person name="Pfiffi S."/>
            <person name="Biedenkopf D."/>
            <person name="Wong P."/>
            <person name="Samans B."/>
            <person name="Grimm C."/>
            <person name="Basiewicz M."/>
            <person name="Murat C."/>
            <person name="Martin F."/>
            <person name="Kogel K.H."/>
        </authorList>
    </citation>
    <scope>NUCLEOTIDE SEQUENCE [LARGE SCALE GENOMIC DNA]</scope>
    <source>
        <strain evidence="3 4">DSM 11827</strain>
    </source>
</reference>
<evidence type="ECO:0008006" key="5">
    <source>
        <dbReference type="Google" id="ProtNLM"/>
    </source>
</evidence>
<dbReference type="HOGENOM" id="CLU_027213_1_0_1"/>
<evidence type="ECO:0000313" key="4">
    <source>
        <dbReference type="Proteomes" id="UP000007148"/>
    </source>
</evidence>
<keyword evidence="2" id="KW-1133">Transmembrane helix</keyword>
<feature type="transmembrane region" description="Helical" evidence="2">
    <location>
        <begin position="320"/>
        <end position="339"/>
    </location>
</feature>
<accession>G4U2E3</accession>
<keyword evidence="4" id="KW-1185">Reference proteome</keyword>
<dbReference type="EMBL" id="CAFZ01001869">
    <property type="protein sequence ID" value="CCA77764.1"/>
    <property type="molecule type" value="Genomic_DNA"/>
</dbReference>
<evidence type="ECO:0000256" key="1">
    <source>
        <dbReference type="SAM" id="MobiDB-lite"/>
    </source>
</evidence>